<dbReference type="Proteomes" id="UP000503264">
    <property type="component" value="Chromosome"/>
</dbReference>
<dbReference type="PROSITE" id="PS50893">
    <property type="entry name" value="ABC_TRANSPORTER_2"/>
    <property type="match status" value="1"/>
</dbReference>
<dbReference type="Gene3D" id="3.40.50.300">
    <property type="entry name" value="P-loop containing nucleotide triphosphate hydrolases"/>
    <property type="match status" value="1"/>
</dbReference>
<dbReference type="RefSeq" id="WP_171993473.1">
    <property type="nucleotide sequence ID" value="NZ_CP012542.1"/>
</dbReference>
<dbReference type="InterPro" id="IPR050153">
    <property type="entry name" value="Metal_Ion_Import_ABC"/>
</dbReference>
<dbReference type="GO" id="GO:0016887">
    <property type="term" value="F:ATP hydrolysis activity"/>
    <property type="evidence" value="ECO:0007669"/>
    <property type="project" value="InterPro"/>
</dbReference>
<evidence type="ECO:0000313" key="7">
    <source>
        <dbReference type="Proteomes" id="UP000503264"/>
    </source>
</evidence>
<dbReference type="InterPro" id="IPR027417">
    <property type="entry name" value="P-loop_NTPase"/>
</dbReference>
<feature type="domain" description="ABC transporter" evidence="5">
    <location>
        <begin position="4"/>
        <end position="226"/>
    </location>
</feature>
<dbReference type="Pfam" id="PF00005">
    <property type="entry name" value="ABC_tran"/>
    <property type="match status" value="1"/>
</dbReference>
<dbReference type="AlphaFoldDB" id="A0A6G5QF40"/>
<dbReference type="InterPro" id="IPR003439">
    <property type="entry name" value="ABC_transporter-like_ATP-bd"/>
</dbReference>
<dbReference type="PANTHER" id="PTHR42734:SF6">
    <property type="entry name" value="MOLYBDATE IMPORT ATP-BINDING PROTEIN MOLC"/>
    <property type="match status" value="1"/>
</dbReference>
<gene>
    <name evidence="6" type="ORF">CMUC_0476</name>
</gene>
<dbReference type="GO" id="GO:0005524">
    <property type="term" value="F:ATP binding"/>
    <property type="evidence" value="ECO:0007669"/>
    <property type="project" value="UniProtKB-KW"/>
</dbReference>
<protein>
    <submittedName>
        <fullName evidence="6">ABC transporter, ATP-binding protein</fullName>
    </submittedName>
</protein>
<evidence type="ECO:0000256" key="3">
    <source>
        <dbReference type="ARBA" id="ARBA00022741"/>
    </source>
</evidence>
<keyword evidence="3" id="KW-0547">Nucleotide-binding</keyword>
<dbReference type="SUPFAM" id="SSF52540">
    <property type="entry name" value="P-loop containing nucleoside triphosphate hydrolases"/>
    <property type="match status" value="1"/>
</dbReference>
<evidence type="ECO:0000259" key="5">
    <source>
        <dbReference type="PROSITE" id="PS50893"/>
    </source>
</evidence>
<evidence type="ECO:0000256" key="4">
    <source>
        <dbReference type="ARBA" id="ARBA00022840"/>
    </source>
</evidence>
<keyword evidence="2" id="KW-0813">Transport</keyword>
<keyword evidence="4 6" id="KW-0067">ATP-binding</keyword>
<comment type="similarity">
    <text evidence="1">Belongs to the ABC transporter superfamily.</text>
</comment>
<dbReference type="PROSITE" id="PS00211">
    <property type="entry name" value="ABC_TRANSPORTER_1"/>
    <property type="match status" value="1"/>
</dbReference>
<dbReference type="PANTHER" id="PTHR42734">
    <property type="entry name" value="METAL TRANSPORT SYSTEM ATP-BINDING PROTEIN TM_0124-RELATED"/>
    <property type="match status" value="1"/>
</dbReference>
<evidence type="ECO:0000256" key="2">
    <source>
        <dbReference type="ARBA" id="ARBA00022448"/>
    </source>
</evidence>
<dbReference type="InterPro" id="IPR017871">
    <property type="entry name" value="ABC_transporter-like_CS"/>
</dbReference>
<sequence>MAKFEVKNGFFSYKDNQILKDFNFYCKNAEITAILGLNGQGKSTILKLMLNILKFDMAQILSDVTFLYLPQNFITAYDFTVKDIVLMGIANKISLLKAPSVKDEEQVLQILDSLGLKAFANRNFSTLSGGQKQLVLFARAIFSKSDIMLLDEPMSELDLKNQNRVLKLLKELKSQNFGIVFSTHDPNHALKIADNTLILFSDKSYIFGKTDEILSSDNLTKLYSLEFLKFSDILAPKFSF</sequence>
<name>A0A6G5QF40_9BACT</name>
<dbReference type="SMART" id="SM00382">
    <property type="entry name" value="AAA"/>
    <property type="match status" value="1"/>
</dbReference>
<dbReference type="InterPro" id="IPR003593">
    <property type="entry name" value="AAA+_ATPase"/>
</dbReference>
<reference evidence="6 7" key="1">
    <citation type="submission" date="2016-07" db="EMBL/GenBank/DDBJ databases">
        <title>Comparative genomics of the Campylobacter concisus group.</title>
        <authorList>
            <person name="Miller W.G."/>
            <person name="Yee E."/>
            <person name="Chapman M.H."/>
            <person name="Huynh S."/>
            <person name="Bono J.L."/>
            <person name="On S.L.W."/>
            <person name="StLeger J."/>
            <person name="Foster G."/>
            <person name="Parker C.T."/>
        </authorList>
    </citation>
    <scope>NUCLEOTIDE SEQUENCE [LARGE SCALE GENOMIC DNA]</scope>
    <source>
        <strain evidence="6 7">CCUG 21559</strain>
    </source>
</reference>
<organism evidence="6 7">
    <name type="scientific">Campylobacter mucosalis CCUG 21559</name>
    <dbReference type="NCBI Taxonomy" id="1032067"/>
    <lineage>
        <taxon>Bacteria</taxon>
        <taxon>Pseudomonadati</taxon>
        <taxon>Campylobacterota</taxon>
        <taxon>Epsilonproteobacteria</taxon>
        <taxon>Campylobacterales</taxon>
        <taxon>Campylobacteraceae</taxon>
        <taxon>Campylobacter</taxon>
    </lineage>
</organism>
<proteinExistence type="inferred from homology"/>
<evidence type="ECO:0000313" key="6">
    <source>
        <dbReference type="EMBL" id="QCD44288.1"/>
    </source>
</evidence>
<keyword evidence="7" id="KW-1185">Reference proteome</keyword>
<evidence type="ECO:0000256" key="1">
    <source>
        <dbReference type="ARBA" id="ARBA00005417"/>
    </source>
</evidence>
<accession>A0A6G5QF40</accession>
<dbReference type="EMBL" id="CP012542">
    <property type="protein sequence ID" value="QCD44288.1"/>
    <property type="molecule type" value="Genomic_DNA"/>
</dbReference>